<dbReference type="EMBL" id="WTYM01000026">
    <property type="protein sequence ID" value="MXO58481.1"/>
    <property type="molecule type" value="Genomic_DNA"/>
</dbReference>
<dbReference type="RefSeq" id="WP_159791997.1">
    <property type="nucleotide sequence ID" value="NZ_WTYM01000026.1"/>
</dbReference>
<keyword evidence="1" id="KW-0472">Membrane</keyword>
<dbReference type="Proteomes" id="UP000433652">
    <property type="component" value="Unassembled WGS sequence"/>
</dbReference>
<feature type="transmembrane region" description="Helical" evidence="1">
    <location>
        <begin position="72"/>
        <end position="91"/>
    </location>
</feature>
<feature type="transmembrane region" description="Helical" evidence="1">
    <location>
        <begin position="39"/>
        <end position="60"/>
    </location>
</feature>
<feature type="transmembrane region" description="Helical" evidence="1">
    <location>
        <begin position="103"/>
        <end position="122"/>
    </location>
</feature>
<evidence type="ECO:0000256" key="1">
    <source>
        <dbReference type="SAM" id="Phobius"/>
    </source>
</evidence>
<evidence type="ECO:0000313" key="2">
    <source>
        <dbReference type="EMBL" id="MXO58481.1"/>
    </source>
</evidence>
<reference evidence="2 3" key="1">
    <citation type="submission" date="2019-12" db="EMBL/GenBank/DDBJ databases">
        <title>Genomic-based taxomic classification of the family Erythrobacteraceae.</title>
        <authorList>
            <person name="Xu L."/>
        </authorList>
    </citation>
    <scope>NUCLEOTIDE SEQUENCE [LARGE SCALE GENOMIC DNA]</scope>
    <source>
        <strain evidence="2 3">MCCC 1K01500</strain>
    </source>
</reference>
<keyword evidence="1" id="KW-1133">Transmembrane helix</keyword>
<protein>
    <submittedName>
        <fullName evidence="2">Uncharacterized protein</fullName>
    </submittedName>
</protein>
<name>A0A6I4SR84_9SPHN</name>
<accession>A0A6I4SR84</accession>
<keyword evidence="1" id="KW-0812">Transmembrane</keyword>
<proteinExistence type="predicted"/>
<keyword evidence="3" id="KW-1185">Reference proteome</keyword>
<sequence length="128" mass="13846">MADSLTKQIGRYFNLGAIAPRPIYDPDATPPPPKPADWLPQYVAVALGVAAEPFLHTFIATKHWFGTTTPDLIPQTFFGLIMAVLIFPGVYKSSFDPANPRFVQFSAIFASGIGWQSLFSTASKAVAG</sequence>
<organism evidence="2 3">
    <name type="scientific">Croceibacterium salegens</name>
    <dbReference type="NCBI Taxonomy" id="1737568"/>
    <lineage>
        <taxon>Bacteria</taxon>
        <taxon>Pseudomonadati</taxon>
        <taxon>Pseudomonadota</taxon>
        <taxon>Alphaproteobacteria</taxon>
        <taxon>Sphingomonadales</taxon>
        <taxon>Erythrobacteraceae</taxon>
        <taxon>Croceibacterium</taxon>
    </lineage>
</organism>
<comment type="caution">
    <text evidence="2">The sequence shown here is derived from an EMBL/GenBank/DDBJ whole genome shotgun (WGS) entry which is preliminary data.</text>
</comment>
<gene>
    <name evidence="2" type="ORF">GRI89_02825</name>
</gene>
<evidence type="ECO:0000313" key="3">
    <source>
        <dbReference type="Proteomes" id="UP000433652"/>
    </source>
</evidence>
<dbReference type="OrthoDB" id="8481939at2"/>
<dbReference type="AlphaFoldDB" id="A0A6I4SR84"/>